<feature type="region of interest" description="Disordered" evidence="1">
    <location>
        <begin position="35"/>
        <end position="59"/>
    </location>
</feature>
<sequence length="525" mass="58737">MGKCINCGAPALDDEEYCEACLLLHDLGLDSDSENHDDMFENMDGLLPSEDPETDSSDLNVDEDIMNFLDAADEEPQELTDDSILSLTETPASEEEPQGITDDDILSLIDSPASEEEPQGITDDDILSLTDSPASEEEPQGITDDDILSLIDSPASEGEPQGITDDDILSLIDNPASEEEPQGITDDDILALGEETLEDSLQSNKSSDVGDILSDALGVLNDSAMDDMEKQIMELLPEEEKDKAKKKSKKKEKQSKEKQSKEKQPKEKQPKEEQSLWKRLFSNVPGPEPDPDAPSEEELEAQKQAEKEEKQKEKAAKKAKQKEAKEDRKKAVQEQKAAKIAEKKRLKEEEEKNTPVDTSRINKVGASIVFVLAACLAVFILIGTNTFTYSNGVNSAKDYFKEKQYTKAYQSIAGIKIKAKDEKTYEKIATVMYVNREYDSYYNFYNMEMYPQSLDSLIKGLKRYDKCKESASELEVLDDLDNVKSNIVGSLKDSFNLNENEVQYLVSMDSNEQYRKEIKKLAKAS</sequence>
<feature type="region of interest" description="Disordered" evidence="1">
    <location>
        <begin position="72"/>
        <end position="188"/>
    </location>
</feature>
<keyword evidence="2" id="KW-0812">Transmembrane</keyword>
<organism evidence="3 4">
    <name type="scientific">[Clostridium] polysaccharolyticum</name>
    <dbReference type="NCBI Taxonomy" id="29364"/>
    <lineage>
        <taxon>Bacteria</taxon>
        <taxon>Bacillati</taxon>
        <taxon>Bacillota</taxon>
        <taxon>Clostridia</taxon>
        <taxon>Lachnospirales</taxon>
        <taxon>Lachnospiraceae</taxon>
    </lineage>
</organism>
<dbReference type="STRING" id="29364.SAMN04487772_10799"/>
<dbReference type="RefSeq" id="WP_092477444.1">
    <property type="nucleotide sequence ID" value="NZ_FOHN01000007.1"/>
</dbReference>
<dbReference type="EMBL" id="FOHN01000007">
    <property type="protein sequence ID" value="SET05291.1"/>
    <property type="molecule type" value="Genomic_DNA"/>
</dbReference>
<feature type="compositionally biased region" description="Acidic residues" evidence="1">
    <location>
        <begin position="134"/>
        <end position="147"/>
    </location>
</feature>
<feature type="compositionally biased region" description="Acidic residues" evidence="1">
    <location>
        <begin position="50"/>
        <end position="59"/>
    </location>
</feature>
<accession>A0A1I0BEA9</accession>
<keyword evidence="2" id="KW-1133">Transmembrane helix</keyword>
<feature type="compositionally biased region" description="Acidic residues" evidence="1">
    <location>
        <begin position="176"/>
        <end position="188"/>
    </location>
</feature>
<dbReference type="AlphaFoldDB" id="A0A1I0BEA9"/>
<feature type="compositionally biased region" description="Acidic residues" evidence="1">
    <location>
        <begin position="113"/>
        <end position="126"/>
    </location>
</feature>
<feature type="compositionally biased region" description="Acidic residues" evidence="1">
    <location>
        <begin position="92"/>
        <end position="105"/>
    </location>
</feature>
<feature type="compositionally biased region" description="Basic and acidic residues" evidence="1">
    <location>
        <begin position="254"/>
        <end position="276"/>
    </location>
</feature>
<gene>
    <name evidence="3" type="ORF">SAMN04487772_10799</name>
</gene>
<feature type="compositionally biased region" description="Acidic residues" evidence="1">
    <location>
        <begin position="289"/>
        <end position="299"/>
    </location>
</feature>
<reference evidence="3 4" key="1">
    <citation type="submission" date="2016-10" db="EMBL/GenBank/DDBJ databases">
        <authorList>
            <person name="de Groot N.N."/>
        </authorList>
    </citation>
    <scope>NUCLEOTIDE SEQUENCE [LARGE SCALE GENOMIC DNA]</scope>
    <source>
        <strain evidence="3 4">DSM 1801</strain>
    </source>
</reference>
<feature type="compositionally biased region" description="Basic and acidic residues" evidence="1">
    <location>
        <begin position="300"/>
        <end position="354"/>
    </location>
</feature>
<feature type="compositionally biased region" description="Basic residues" evidence="1">
    <location>
        <begin position="244"/>
        <end position="253"/>
    </location>
</feature>
<dbReference type="OrthoDB" id="1987504at2"/>
<feature type="transmembrane region" description="Helical" evidence="2">
    <location>
        <begin position="364"/>
        <end position="382"/>
    </location>
</feature>
<evidence type="ECO:0000256" key="2">
    <source>
        <dbReference type="SAM" id="Phobius"/>
    </source>
</evidence>
<feature type="compositionally biased region" description="Acidic residues" evidence="1">
    <location>
        <begin position="72"/>
        <end position="81"/>
    </location>
</feature>
<keyword evidence="2" id="KW-0472">Membrane</keyword>
<feature type="compositionally biased region" description="Basic and acidic residues" evidence="1">
    <location>
        <begin position="228"/>
        <end position="243"/>
    </location>
</feature>
<protein>
    <submittedName>
        <fullName evidence="3">Uncharacterized protein</fullName>
    </submittedName>
</protein>
<keyword evidence="4" id="KW-1185">Reference proteome</keyword>
<feature type="region of interest" description="Disordered" evidence="1">
    <location>
        <begin position="228"/>
        <end position="355"/>
    </location>
</feature>
<evidence type="ECO:0000256" key="1">
    <source>
        <dbReference type="SAM" id="MobiDB-lite"/>
    </source>
</evidence>
<dbReference type="Proteomes" id="UP000199800">
    <property type="component" value="Unassembled WGS sequence"/>
</dbReference>
<evidence type="ECO:0000313" key="3">
    <source>
        <dbReference type="EMBL" id="SET05291.1"/>
    </source>
</evidence>
<proteinExistence type="predicted"/>
<evidence type="ECO:0000313" key="4">
    <source>
        <dbReference type="Proteomes" id="UP000199800"/>
    </source>
</evidence>
<name>A0A1I0BEA9_9FIRM</name>